<protein>
    <submittedName>
        <fullName evidence="2">Uncharacterized protein</fullName>
    </submittedName>
</protein>
<feature type="region of interest" description="Disordered" evidence="1">
    <location>
        <begin position="1"/>
        <end position="148"/>
    </location>
</feature>
<name>A0A2T7D0S5_9POAL</name>
<proteinExistence type="predicted"/>
<organism evidence="2 3">
    <name type="scientific">Panicum hallii var. hallii</name>
    <dbReference type="NCBI Taxonomy" id="1504633"/>
    <lineage>
        <taxon>Eukaryota</taxon>
        <taxon>Viridiplantae</taxon>
        <taxon>Streptophyta</taxon>
        <taxon>Embryophyta</taxon>
        <taxon>Tracheophyta</taxon>
        <taxon>Spermatophyta</taxon>
        <taxon>Magnoliopsida</taxon>
        <taxon>Liliopsida</taxon>
        <taxon>Poales</taxon>
        <taxon>Poaceae</taxon>
        <taxon>PACMAD clade</taxon>
        <taxon>Panicoideae</taxon>
        <taxon>Panicodae</taxon>
        <taxon>Paniceae</taxon>
        <taxon>Panicinae</taxon>
        <taxon>Panicum</taxon>
        <taxon>Panicum sect. Panicum</taxon>
    </lineage>
</organism>
<keyword evidence="3" id="KW-1185">Reference proteome</keyword>
<feature type="compositionally biased region" description="Basic and acidic residues" evidence="1">
    <location>
        <begin position="48"/>
        <end position="58"/>
    </location>
</feature>
<accession>A0A2T7D0S5</accession>
<sequence>MVPSSEPRRHPLRSTSRLNPPCRNRRRHPPNAPPAALPTRCCPRRSLPRVDVERRPAHPDPATSSHTDRWAGALPLSAHRSPTSLCPSRPPNDAAQHTRIRRPPIAWVDGPPSSHFSISLRPSRPLTEPTSSGRAEPTAAGRNCAMLD</sequence>
<dbReference type="Proteomes" id="UP000244336">
    <property type="component" value="Chromosome 7"/>
</dbReference>
<evidence type="ECO:0000256" key="1">
    <source>
        <dbReference type="SAM" id="MobiDB-lite"/>
    </source>
</evidence>
<dbReference type="AlphaFoldDB" id="A0A2T7D0S5"/>
<gene>
    <name evidence="2" type="ORF">GQ55_7G304900</name>
</gene>
<evidence type="ECO:0000313" key="2">
    <source>
        <dbReference type="EMBL" id="PUZ49174.1"/>
    </source>
</evidence>
<dbReference type="Gramene" id="PUZ49174">
    <property type="protein sequence ID" value="PUZ49174"/>
    <property type="gene ID" value="GQ55_7G304900"/>
</dbReference>
<dbReference type="EMBL" id="CM009755">
    <property type="protein sequence ID" value="PUZ49174.1"/>
    <property type="molecule type" value="Genomic_DNA"/>
</dbReference>
<reference evidence="2 3" key="1">
    <citation type="submission" date="2018-04" db="EMBL/GenBank/DDBJ databases">
        <title>WGS assembly of Panicum hallii var. hallii HAL2.</title>
        <authorList>
            <person name="Lovell J."/>
            <person name="Jenkins J."/>
            <person name="Lowry D."/>
            <person name="Mamidi S."/>
            <person name="Sreedasyam A."/>
            <person name="Weng X."/>
            <person name="Barry K."/>
            <person name="Bonette J."/>
            <person name="Campitelli B."/>
            <person name="Daum C."/>
            <person name="Gordon S."/>
            <person name="Gould B."/>
            <person name="Lipzen A."/>
            <person name="MacQueen A."/>
            <person name="Palacio-Mejia J."/>
            <person name="Plott C."/>
            <person name="Shakirov E."/>
            <person name="Shu S."/>
            <person name="Yoshinaga Y."/>
            <person name="Zane M."/>
            <person name="Rokhsar D."/>
            <person name="Grimwood J."/>
            <person name="Schmutz J."/>
            <person name="Juenger T."/>
        </authorList>
    </citation>
    <scope>NUCLEOTIDE SEQUENCE [LARGE SCALE GENOMIC DNA]</scope>
    <source>
        <strain evidence="3">cv. HAL2</strain>
    </source>
</reference>
<evidence type="ECO:0000313" key="3">
    <source>
        <dbReference type="Proteomes" id="UP000244336"/>
    </source>
</evidence>